<dbReference type="Pfam" id="PF10884">
    <property type="entry name" value="DUF2683"/>
    <property type="match status" value="1"/>
</dbReference>
<evidence type="ECO:0000313" key="1">
    <source>
        <dbReference type="EMBL" id="PSL26254.1"/>
    </source>
</evidence>
<evidence type="ECO:0000313" key="2">
    <source>
        <dbReference type="Proteomes" id="UP000241964"/>
    </source>
</evidence>
<dbReference type="OrthoDB" id="827255at2"/>
<keyword evidence="2" id="KW-1185">Reference proteome</keyword>
<comment type="caution">
    <text evidence="1">The sequence shown here is derived from an EMBL/GenBank/DDBJ whole genome shotgun (WGS) entry which is preliminary data.</text>
</comment>
<gene>
    <name evidence="1" type="ORF">CLV60_110234</name>
</gene>
<accession>A0A2P8FX09</accession>
<sequence>MTTLTIKTEKEEVLKAVRALLRDFKVAFEEKEEQPYDPKFVAMIKESEQQVKEGKTVKYEADTNLWDLVNSK</sequence>
<dbReference type="Proteomes" id="UP000241964">
    <property type="component" value="Unassembled WGS sequence"/>
</dbReference>
<dbReference type="EMBL" id="PYAS01000010">
    <property type="protein sequence ID" value="PSL26254.1"/>
    <property type="molecule type" value="Genomic_DNA"/>
</dbReference>
<dbReference type="AlphaFoldDB" id="A0A2P8FX09"/>
<dbReference type="InterPro" id="IPR020271">
    <property type="entry name" value="Uncharacterised_MJ1172"/>
</dbReference>
<reference evidence="1 2" key="1">
    <citation type="submission" date="2018-03" db="EMBL/GenBank/DDBJ databases">
        <title>Genomic Encyclopedia of Archaeal and Bacterial Type Strains, Phase II (KMG-II): from individual species to whole genera.</title>
        <authorList>
            <person name="Goeker M."/>
        </authorList>
    </citation>
    <scope>NUCLEOTIDE SEQUENCE [LARGE SCALE GENOMIC DNA]</scope>
    <source>
        <strain evidence="1 2">DSM 29057</strain>
    </source>
</reference>
<dbReference type="RefSeq" id="WP_106597407.1">
    <property type="nucleotide sequence ID" value="NZ_PYAS01000010.1"/>
</dbReference>
<proteinExistence type="predicted"/>
<protein>
    <submittedName>
        <fullName evidence="1">Uncharacterized protein</fullName>
    </submittedName>
</protein>
<organism evidence="1 2">
    <name type="scientific">Dyadobacter jiangsuensis</name>
    <dbReference type="NCBI Taxonomy" id="1591085"/>
    <lineage>
        <taxon>Bacteria</taxon>
        <taxon>Pseudomonadati</taxon>
        <taxon>Bacteroidota</taxon>
        <taxon>Cytophagia</taxon>
        <taxon>Cytophagales</taxon>
        <taxon>Spirosomataceae</taxon>
        <taxon>Dyadobacter</taxon>
    </lineage>
</organism>
<name>A0A2P8FX09_9BACT</name>